<dbReference type="Gene3D" id="3.20.10.10">
    <property type="entry name" value="D-amino Acid Aminotransferase, subunit A, domain 2"/>
    <property type="match status" value="1"/>
</dbReference>
<keyword evidence="3" id="KW-1185">Reference proteome</keyword>
<dbReference type="GO" id="GO:0046394">
    <property type="term" value="P:carboxylic acid biosynthetic process"/>
    <property type="evidence" value="ECO:0007669"/>
    <property type="project" value="UniProtKB-ARBA"/>
</dbReference>
<dbReference type="GO" id="GO:0008483">
    <property type="term" value="F:transaminase activity"/>
    <property type="evidence" value="ECO:0007669"/>
    <property type="project" value="UniProtKB-KW"/>
</dbReference>
<dbReference type="Pfam" id="PF01063">
    <property type="entry name" value="Aminotran_4"/>
    <property type="match status" value="1"/>
</dbReference>
<evidence type="ECO:0000256" key="1">
    <source>
        <dbReference type="ARBA" id="ARBA00009320"/>
    </source>
</evidence>
<name>A0A2S6GI51_9PSEU</name>
<organism evidence="2 3">
    <name type="scientific">Actinokineospora auranticolor</name>
    <dbReference type="NCBI Taxonomy" id="155976"/>
    <lineage>
        <taxon>Bacteria</taxon>
        <taxon>Bacillati</taxon>
        <taxon>Actinomycetota</taxon>
        <taxon>Actinomycetes</taxon>
        <taxon>Pseudonocardiales</taxon>
        <taxon>Pseudonocardiaceae</taxon>
        <taxon>Actinokineospora</taxon>
    </lineage>
</organism>
<keyword evidence="2" id="KW-0032">Aminotransferase</keyword>
<dbReference type="InterPro" id="IPR043132">
    <property type="entry name" value="BCAT-like_C"/>
</dbReference>
<accession>A0A2S6GI51</accession>
<dbReference type="EMBL" id="PTIX01000017">
    <property type="protein sequence ID" value="PPK64841.1"/>
    <property type="molecule type" value="Genomic_DNA"/>
</dbReference>
<evidence type="ECO:0000313" key="2">
    <source>
        <dbReference type="EMBL" id="PPK64841.1"/>
    </source>
</evidence>
<proteinExistence type="inferred from homology"/>
<evidence type="ECO:0000313" key="3">
    <source>
        <dbReference type="Proteomes" id="UP000239203"/>
    </source>
</evidence>
<dbReference type="Gene3D" id="3.30.470.10">
    <property type="match status" value="1"/>
</dbReference>
<comment type="caution">
    <text evidence="2">The sequence shown here is derived from an EMBL/GenBank/DDBJ whole genome shotgun (WGS) entry which is preliminary data.</text>
</comment>
<dbReference type="InterPro" id="IPR050571">
    <property type="entry name" value="Class-IV_PLP-Dep_Aminotrnsfr"/>
</dbReference>
<dbReference type="CDD" id="cd00449">
    <property type="entry name" value="PLPDE_IV"/>
    <property type="match status" value="1"/>
</dbReference>
<dbReference type="AlphaFoldDB" id="A0A2S6GI51"/>
<dbReference type="Proteomes" id="UP000239203">
    <property type="component" value="Unassembled WGS sequence"/>
</dbReference>
<dbReference type="PANTHER" id="PTHR42743">
    <property type="entry name" value="AMINO-ACID AMINOTRANSFERASE"/>
    <property type="match status" value="1"/>
</dbReference>
<dbReference type="SUPFAM" id="SSF56752">
    <property type="entry name" value="D-aminoacid aminotransferase-like PLP-dependent enzymes"/>
    <property type="match status" value="1"/>
</dbReference>
<reference evidence="2 3" key="1">
    <citation type="submission" date="2018-02" db="EMBL/GenBank/DDBJ databases">
        <title>Genomic Encyclopedia of Archaeal and Bacterial Type Strains, Phase II (KMG-II): from individual species to whole genera.</title>
        <authorList>
            <person name="Goeker M."/>
        </authorList>
    </citation>
    <scope>NUCLEOTIDE SEQUENCE [LARGE SCALE GENOMIC DNA]</scope>
    <source>
        <strain evidence="2 3">YU 961-1</strain>
    </source>
</reference>
<protein>
    <submittedName>
        <fullName evidence="2">Branched-chain amino acid aminotransferase</fullName>
    </submittedName>
</protein>
<sequence length="305" mass="32596">MTGYPHVYFAGAWRPRGQAVASMDSLALRYALSVFEGVRLYRGIDGARPRPFLLAEHLDRMRTSLSAMRLPDPGVDQVPALVRELVDRNGIDQDAYARITATPLNAGGLGDDAETALTVTATPMGRKRWLAEGIGMSLAVSATQRAPSAAFPAAVKNISNYAGPRLALLAAKDAGHDGCVLSNRWGRLCEAPTAALFLVRDGTLLTPALTEDVLPSITRAWLLAEAARTGLPARETTLTAEDAYRCDEAFLCGTGIELAPVRAFDGRPCGHWPDDRVTRLLAVRYFTAARGGAGPRSALLAETAP</sequence>
<dbReference type="OrthoDB" id="9804984at2"/>
<dbReference type="InterPro" id="IPR043131">
    <property type="entry name" value="BCAT-like_N"/>
</dbReference>
<dbReference type="PANTHER" id="PTHR42743:SF11">
    <property type="entry name" value="AMINODEOXYCHORISMATE LYASE"/>
    <property type="match status" value="1"/>
</dbReference>
<dbReference type="InterPro" id="IPR036038">
    <property type="entry name" value="Aminotransferase-like"/>
</dbReference>
<dbReference type="InterPro" id="IPR001544">
    <property type="entry name" value="Aminotrans_IV"/>
</dbReference>
<gene>
    <name evidence="2" type="ORF">CLV40_11780</name>
</gene>
<comment type="similarity">
    <text evidence="1">Belongs to the class-IV pyridoxal-phosphate-dependent aminotransferase family.</text>
</comment>
<keyword evidence="2" id="KW-0808">Transferase</keyword>
<dbReference type="RefSeq" id="WP_146108249.1">
    <property type="nucleotide sequence ID" value="NZ_CP154825.1"/>
</dbReference>